<organism evidence="1">
    <name type="scientific">Ipomoea batatas</name>
    <name type="common">Sweet potato</name>
    <name type="synonym">Convolvulus batatas</name>
    <dbReference type="NCBI Taxonomy" id="4120"/>
    <lineage>
        <taxon>Eukaryota</taxon>
        <taxon>Viridiplantae</taxon>
        <taxon>Streptophyta</taxon>
        <taxon>Embryophyta</taxon>
        <taxon>Tracheophyta</taxon>
        <taxon>Spermatophyta</taxon>
        <taxon>Magnoliopsida</taxon>
        <taxon>eudicotyledons</taxon>
        <taxon>Gunneridae</taxon>
        <taxon>Pentapetalae</taxon>
        <taxon>asterids</taxon>
        <taxon>lamiids</taxon>
        <taxon>Solanales</taxon>
        <taxon>Convolvulaceae</taxon>
        <taxon>Ipomoeeae</taxon>
        <taxon>Ipomoea</taxon>
    </lineage>
</organism>
<evidence type="ECO:0000313" key="1">
    <source>
        <dbReference type="EMBL" id="CAZ65732.1"/>
    </source>
</evidence>
<name>F8J387_IPOBA</name>
<geneLocation type="mitochondrion" evidence="1"/>
<proteinExistence type="predicted"/>
<protein>
    <submittedName>
        <fullName evidence="1">Uncharacterized protein</fullName>
    </submittedName>
</protein>
<accession>F8J387</accession>
<reference evidence="1" key="1">
    <citation type="submission" date="2009-06" db="EMBL/GenBank/DDBJ databases">
        <title>Detection, diversity, analysis and cloning of Brazilian sweet potato geminiviruses using rolling circle amplification.</title>
        <authorList>
            <person name="Paprotka T."/>
            <person name="Boiteux L.S."/>
            <person name="Fonseca M.E.N."/>
            <person name="Resende R.O."/>
            <person name="Jeske H."/>
            <person name="Faria J.C."/>
            <person name="Ribeiro S.G."/>
        </authorList>
    </citation>
    <scope>NUCLEOTIDE SEQUENCE</scope>
</reference>
<sequence length="47" mass="5182">MLRAGRPLLNSLPELRGGLVSNNSLRSINKKSLVPIKELNKNTVKVL</sequence>
<dbReference type="EMBL" id="FN421476">
    <property type="protein sequence ID" value="CAZ65732.1"/>
    <property type="molecule type" value="Genomic_DNA"/>
</dbReference>
<keyword evidence="1" id="KW-0496">Mitochondrion</keyword>
<dbReference type="AlphaFoldDB" id="F8J387"/>